<accession>A5N4V7</accession>
<dbReference type="SUPFAM" id="SSF52540">
    <property type="entry name" value="P-loop containing nucleoside triphosphate hydrolases"/>
    <property type="match status" value="1"/>
</dbReference>
<proteinExistence type="predicted"/>
<evidence type="ECO:0000259" key="2">
    <source>
        <dbReference type="Pfam" id="PF01935"/>
    </source>
</evidence>
<dbReference type="STRING" id="431943.CKL_0284"/>
<dbReference type="EMBL" id="CP000673">
    <property type="protein sequence ID" value="EDK32338.1"/>
    <property type="molecule type" value="Genomic_DNA"/>
</dbReference>
<dbReference type="InterPro" id="IPR027417">
    <property type="entry name" value="P-loop_NTPase"/>
</dbReference>
<feature type="region of interest" description="Disordered" evidence="1">
    <location>
        <begin position="1"/>
        <end position="28"/>
    </location>
</feature>
<dbReference type="KEGG" id="ckl:CKL_0284"/>
<dbReference type="Gene3D" id="3.40.50.300">
    <property type="entry name" value="P-loop containing nucleotide triphosphate hydrolases"/>
    <property type="match status" value="1"/>
</dbReference>
<dbReference type="InterPro" id="IPR002789">
    <property type="entry name" value="HerA_central"/>
</dbReference>
<feature type="domain" description="Helicase HerA central" evidence="2">
    <location>
        <begin position="447"/>
        <end position="511"/>
    </location>
</feature>
<dbReference type="PANTHER" id="PTHR30121">
    <property type="entry name" value="UNCHARACTERIZED PROTEIN YJGR-RELATED"/>
    <property type="match status" value="1"/>
</dbReference>
<name>A5N4V7_CLOK5</name>
<dbReference type="AlphaFoldDB" id="A5N4V7"/>
<dbReference type="PANTHER" id="PTHR30121:SF6">
    <property type="entry name" value="SLR6007 PROTEIN"/>
    <property type="match status" value="1"/>
</dbReference>
<evidence type="ECO:0000313" key="3">
    <source>
        <dbReference type="EMBL" id="EDK32338.1"/>
    </source>
</evidence>
<dbReference type="eggNOG" id="COG3451">
    <property type="taxonomic scope" value="Bacteria"/>
</dbReference>
<dbReference type="InterPro" id="IPR051162">
    <property type="entry name" value="T4SS_component"/>
</dbReference>
<reference evidence="3 4" key="1">
    <citation type="journal article" date="2008" name="Proc. Natl. Acad. Sci. U.S.A.">
        <title>The genome of Clostridium kluyveri, a strict anaerobe with unique metabolic features.</title>
        <authorList>
            <person name="Seedorf H."/>
            <person name="Fricke W.F."/>
            <person name="Veith B."/>
            <person name="Brueggemann H."/>
            <person name="Liesegang H."/>
            <person name="Strittmatter A."/>
            <person name="Miethke M."/>
            <person name="Buckel W."/>
            <person name="Hinderberger J."/>
            <person name="Li F."/>
            <person name="Hagemeier C."/>
            <person name="Thauer R.K."/>
            <person name="Gottschalk G."/>
        </authorList>
    </citation>
    <scope>NUCLEOTIDE SEQUENCE [LARGE SCALE GENOMIC DNA]</scope>
    <source>
        <strain evidence="4">ATCC 8527 / DSM 555 / NCIMB 10680</strain>
    </source>
</reference>
<sequence length="787" mass="88398">MAQKTKRPPVPVKSGKPKKRGPQSAQQTIPYKEMLKDGICKVREGYYTKTLSYEDINYAVASSDDQSTIFDGYCGFLNYFDSALPFQLSFINHRSRPENRYSVNISPQDDDFNSIRGEFTAMLENQIAKSNNGIVRSKYITFGINANGIAAARPRLERIEADIVGNFKKLGVQSATLSGRERLEVLHSQLHPGGREPFRFSWDMIPKTGMGTKDFIAPTSFDFRQSRAFRVGTTWGAALYMQIMASELSDKLLAELLEVDAEMTITLHIQTVDQTKAVKTVKAKLTDIDRMKMDEQKKAARAGYDIDILPPDLLTYSKDAAALLADLQSRNERMFLLTFLVVNTAPTRQQLENDIFTVSGITQKYNCFLKRLDFQQEQGFMSSLPLGYNGIEIQRGMTTSSTAIFVPFMTQELRMDGQALYYGMNALSHNVIMADRKKLKSANGLYLGSTGSGKSFAAKRELINVFLATKDRIIVVDPMGEYAPLVRRLGGEVIEISPDSPHNINPMDLKLNLAGEDSPLSMKADFLLSLCELIIGGKEGLQPIEKTVIDRCVRLVYRELALGIGDGKMPLLQDLYESLCQQPEPEARRIATALELYCTGSLNMFNHPTNVQTDNRITCIVLKSMGENLRKIAMHITNELVTQAVDENFSRSLATWCYYDEFHILLQDALSASYFVREWKMLRKKGCVPSALTQNVKDLLASREIENILENSDFMILLSQAQGDRAILAKQLGISEHQLSYIAHSNSGEGLLFFGNTTIPFVDRFPRGEIYNLLTTRPEDIREAQNA</sequence>
<keyword evidence="4" id="KW-1185">Reference proteome</keyword>
<organism evidence="3 4">
    <name type="scientific">Clostridium kluyveri (strain ATCC 8527 / DSM 555 / NBRC 12016 / NCIMB 10680 / K1)</name>
    <dbReference type="NCBI Taxonomy" id="431943"/>
    <lineage>
        <taxon>Bacteria</taxon>
        <taxon>Bacillati</taxon>
        <taxon>Bacillota</taxon>
        <taxon>Clostridia</taxon>
        <taxon>Eubacteriales</taxon>
        <taxon>Clostridiaceae</taxon>
        <taxon>Clostridium</taxon>
    </lineage>
</organism>
<protein>
    <recommendedName>
        <fullName evidence="2">Helicase HerA central domain-containing protein</fullName>
    </recommendedName>
</protein>
<gene>
    <name evidence="3" type="ordered locus">CKL_0284</name>
</gene>
<dbReference type="Proteomes" id="UP000002411">
    <property type="component" value="Chromosome"/>
</dbReference>
<evidence type="ECO:0000313" key="4">
    <source>
        <dbReference type="Proteomes" id="UP000002411"/>
    </source>
</evidence>
<evidence type="ECO:0000256" key="1">
    <source>
        <dbReference type="SAM" id="MobiDB-lite"/>
    </source>
</evidence>
<dbReference type="HOGENOM" id="CLU_009097_2_0_9"/>
<dbReference type="Gene3D" id="1.10.8.730">
    <property type="match status" value="1"/>
</dbReference>
<dbReference type="Pfam" id="PF01935">
    <property type="entry name" value="DUF87"/>
    <property type="match status" value="1"/>
</dbReference>
<dbReference type="NCBIfam" id="NF045971">
    <property type="entry name" value="conju_CD1110"/>
    <property type="match status" value="1"/>
</dbReference>
<dbReference type="RefSeq" id="WP_011988856.1">
    <property type="nucleotide sequence ID" value="NC_009706.1"/>
</dbReference>